<evidence type="ECO:0008006" key="4">
    <source>
        <dbReference type="Google" id="ProtNLM"/>
    </source>
</evidence>
<gene>
    <name evidence="2" type="ORF">PPNO1_LOCUS9658</name>
</gene>
<keyword evidence="3" id="KW-1185">Reference proteome</keyword>
<dbReference type="EMBL" id="CALLCH030000021">
    <property type="protein sequence ID" value="CAI4220118.1"/>
    <property type="molecule type" value="Genomic_DNA"/>
</dbReference>
<dbReference type="OrthoDB" id="414175at2759"/>
<evidence type="ECO:0000313" key="2">
    <source>
        <dbReference type="EMBL" id="CAI4220118.1"/>
    </source>
</evidence>
<dbReference type="AlphaFoldDB" id="A0A9P1HDL1"/>
<evidence type="ECO:0000313" key="3">
    <source>
        <dbReference type="Proteomes" id="UP000838763"/>
    </source>
</evidence>
<organism evidence="2 3">
    <name type="scientific">Parascedosporium putredinis</name>
    <dbReference type="NCBI Taxonomy" id="1442378"/>
    <lineage>
        <taxon>Eukaryota</taxon>
        <taxon>Fungi</taxon>
        <taxon>Dikarya</taxon>
        <taxon>Ascomycota</taxon>
        <taxon>Pezizomycotina</taxon>
        <taxon>Sordariomycetes</taxon>
        <taxon>Hypocreomycetidae</taxon>
        <taxon>Microascales</taxon>
        <taxon>Microascaceae</taxon>
        <taxon>Parascedosporium</taxon>
    </lineage>
</organism>
<dbReference type="Proteomes" id="UP000838763">
    <property type="component" value="Unassembled WGS sequence"/>
</dbReference>
<comment type="caution">
    <text evidence="2">The sequence shown here is derived from an EMBL/GenBank/DDBJ whole genome shotgun (WGS) entry which is preliminary data.</text>
</comment>
<proteinExistence type="predicted"/>
<sequence>MTDTRWSDGEREGAYADSKKKTPQDKIAHQSFETCREACEVNERCLQFSFKAGRCRIDFSMKLGKPQPTKEDTKPQDRIYSGWMVSRITKWVDDHQTCKLTYWPTP</sequence>
<feature type="region of interest" description="Disordered" evidence="1">
    <location>
        <begin position="1"/>
        <end position="23"/>
    </location>
</feature>
<accession>A0A9P1HDL1</accession>
<protein>
    <recommendedName>
        <fullName evidence="4">Apple domain-containing protein</fullName>
    </recommendedName>
</protein>
<name>A0A9P1HDL1_9PEZI</name>
<dbReference type="Gene3D" id="3.50.4.10">
    <property type="entry name" value="Hepatocyte Growth Factor"/>
    <property type="match status" value="1"/>
</dbReference>
<evidence type="ECO:0000256" key="1">
    <source>
        <dbReference type="SAM" id="MobiDB-lite"/>
    </source>
</evidence>
<reference evidence="2" key="1">
    <citation type="submission" date="2022-11" db="EMBL/GenBank/DDBJ databases">
        <authorList>
            <person name="Scott C."/>
            <person name="Bruce N."/>
        </authorList>
    </citation>
    <scope>NUCLEOTIDE SEQUENCE</scope>
</reference>